<dbReference type="AlphaFoldDB" id="A0A8M1GIW2"/>
<feature type="domain" description="C2H2-type" evidence="21">
    <location>
        <begin position="481"/>
        <end position="508"/>
    </location>
</feature>
<evidence type="ECO:0000256" key="20">
    <source>
        <dbReference type="SAM" id="MobiDB-lite"/>
    </source>
</evidence>
<feature type="compositionally biased region" description="Acidic residues" evidence="20">
    <location>
        <begin position="316"/>
        <end position="332"/>
    </location>
</feature>
<dbReference type="Gene3D" id="3.30.160.60">
    <property type="entry name" value="Classic Zinc Finger"/>
    <property type="match status" value="4"/>
</dbReference>
<comment type="similarity">
    <text evidence="4">Belongs to the krueppel C2H2-type zinc-finger protein family.</text>
</comment>
<dbReference type="GO" id="GO:0006357">
    <property type="term" value="P:regulation of transcription by RNA polymerase II"/>
    <property type="evidence" value="ECO:0007669"/>
    <property type="project" value="TreeGrafter"/>
</dbReference>
<feature type="domain" description="C2H2-type" evidence="21">
    <location>
        <begin position="509"/>
        <end position="536"/>
    </location>
</feature>
<evidence type="ECO:0000256" key="15">
    <source>
        <dbReference type="ARBA" id="ARBA00065249"/>
    </source>
</evidence>
<evidence type="ECO:0000256" key="16">
    <source>
        <dbReference type="ARBA" id="ARBA00071305"/>
    </source>
</evidence>
<evidence type="ECO:0000256" key="2">
    <source>
        <dbReference type="ARBA" id="ARBA00004123"/>
    </source>
</evidence>
<accession>A0A8M1GIW2</accession>
<keyword evidence="10 19" id="KW-0863">Zinc-finger</keyword>
<evidence type="ECO:0000256" key="18">
    <source>
        <dbReference type="ARBA" id="ARBA00079395"/>
    </source>
</evidence>
<feature type="region of interest" description="Disordered" evidence="20">
    <location>
        <begin position="130"/>
        <end position="415"/>
    </location>
</feature>
<dbReference type="OrthoDB" id="7852576at2759"/>
<name>A0A8M1GIW2_URSMA</name>
<evidence type="ECO:0000256" key="17">
    <source>
        <dbReference type="ARBA" id="ARBA00077489"/>
    </source>
</evidence>
<dbReference type="EC" id="2.3.2.27" evidence="5"/>
<evidence type="ECO:0000256" key="14">
    <source>
        <dbReference type="ARBA" id="ARBA00054990"/>
    </source>
</evidence>
<feature type="compositionally biased region" description="Low complexity" evidence="20">
    <location>
        <begin position="143"/>
        <end position="156"/>
    </location>
</feature>
<feature type="compositionally biased region" description="Basic and acidic residues" evidence="20">
    <location>
        <begin position="333"/>
        <end position="354"/>
    </location>
</feature>
<evidence type="ECO:0000256" key="13">
    <source>
        <dbReference type="ARBA" id="ARBA00023242"/>
    </source>
</evidence>
<keyword evidence="7" id="KW-0808">Transferase</keyword>
<dbReference type="Proteomes" id="UP000261680">
    <property type="component" value="Unplaced"/>
</dbReference>
<evidence type="ECO:0000256" key="4">
    <source>
        <dbReference type="ARBA" id="ARBA00006991"/>
    </source>
</evidence>
<comment type="subunit">
    <text evidence="15">Interacts with MAP3K14/NIK.</text>
</comment>
<feature type="domain" description="C2H2-type" evidence="21">
    <location>
        <begin position="539"/>
        <end position="562"/>
    </location>
</feature>
<dbReference type="InterPro" id="IPR013087">
    <property type="entry name" value="Znf_C2H2_type"/>
</dbReference>
<dbReference type="InterPro" id="IPR036236">
    <property type="entry name" value="Znf_C2H2_sf"/>
</dbReference>
<feature type="compositionally biased region" description="Basic and acidic residues" evidence="20">
    <location>
        <begin position="227"/>
        <end position="236"/>
    </location>
</feature>
<dbReference type="RefSeq" id="XP_040494697.1">
    <property type="nucleotide sequence ID" value="XM_040638763.1"/>
</dbReference>
<dbReference type="PANTHER" id="PTHR46179">
    <property type="entry name" value="ZINC FINGER PROTEIN"/>
    <property type="match status" value="1"/>
</dbReference>
<feature type="domain" description="C2H2-type" evidence="21">
    <location>
        <begin position="451"/>
        <end position="480"/>
    </location>
</feature>
<evidence type="ECO:0000256" key="8">
    <source>
        <dbReference type="ARBA" id="ARBA00022723"/>
    </source>
</evidence>
<comment type="subcellular location">
    <subcellularLocation>
        <location evidence="2">Nucleus</location>
    </subcellularLocation>
</comment>
<evidence type="ECO:0000256" key="7">
    <source>
        <dbReference type="ARBA" id="ARBA00022679"/>
    </source>
</evidence>
<comment type="catalytic activity">
    <reaction evidence="1">
        <text>S-ubiquitinyl-[E2 ubiquitin-conjugating enzyme]-L-cysteine + [acceptor protein]-L-lysine = [E2 ubiquitin-conjugating enzyme]-L-cysteine + N(6)-ubiquitinyl-[acceptor protein]-L-lysine.</text>
        <dbReference type="EC" id="2.3.2.27"/>
    </reaction>
</comment>
<feature type="compositionally biased region" description="Low complexity" evidence="20">
    <location>
        <begin position="167"/>
        <end position="176"/>
    </location>
</feature>
<keyword evidence="22" id="KW-1185">Reference proteome</keyword>
<evidence type="ECO:0000256" key="12">
    <source>
        <dbReference type="ARBA" id="ARBA00022833"/>
    </source>
</evidence>
<feature type="compositionally biased region" description="Basic and acidic residues" evidence="20">
    <location>
        <begin position="361"/>
        <end position="378"/>
    </location>
</feature>
<evidence type="ECO:0000256" key="9">
    <source>
        <dbReference type="ARBA" id="ARBA00022737"/>
    </source>
</evidence>
<feature type="compositionally biased region" description="Basic residues" evidence="20">
    <location>
        <begin position="177"/>
        <end position="190"/>
    </location>
</feature>
<dbReference type="GO" id="GO:0005634">
    <property type="term" value="C:nucleus"/>
    <property type="evidence" value="ECO:0007669"/>
    <property type="project" value="UniProtKB-SubCell"/>
</dbReference>
<feature type="compositionally biased region" description="Basic and acidic residues" evidence="20">
    <location>
        <begin position="1"/>
        <end position="14"/>
    </location>
</feature>
<evidence type="ECO:0000313" key="22">
    <source>
        <dbReference type="Proteomes" id="UP000261680"/>
    </source>
</evidence>
<dbReference type="CTD" id="80829"/>
<dbReference type="FunFam" id="3.30.160.60:FF:000356">
    <property type="entry name" value="E3 ubiquitin-protein ligase ZFP91"/>
    <property type="match status" value="1"/>
</dbReference>
<dbReference type="SMART" id="SM00355">
    <property type="entry name" value="ZnF_C2H2"/>
    <property type="match status" value="5"/>
</dbReference>
<organism evidence="22 23">
    <name type="scientific">Ursus maritimus</name>
    <name type="common">Polar bear</name>
    <name type="synonym">Thalarctos maritimus</name>
    <dbReference type="NCBI Taxonomy" id="29073"/>
    <lineage>
        <taxon>Eukaryota</taxon>
        <taxon>Metazoa</taxon>
        <taxon>Chordata</taxon>
        <taxon>Craniata</taxon>
        <taxon>Vertebrata</taxon>
        <taxon>Euteleostomi</taxon>
        <taxon>Mammalia</taxon>
        <taxon>Eutheria</taxon>
        <taxon>Laurasiatheria</taxon>
        <taxon>Carnivora</taxon>
        <taxon>Caniformia</taxon>
        <taxon>Ursidae</taxon>
        <taxon>Ursus</taxon>
    </lineage>
</organism>
<evidence type="ECO:0000313" key="23">
    <source>
        <dbReference type="RefSeq" id="XP_040494697.1"/>
    </source>
</evidence>
<dbReference type="InterPro" id="IPR051061">
    <property type="entry name" value="Zinc_finger_trans_reg"/>
</dbReference>
<evidence type="ECO:0000259" key="21">
    <source>
        <dbReference type="PROSITE" id="PS50157"/>
    </source>
</evidence>
<reference evidence="23" key="1">
    <citation type="submission" date="2025-08" db="UniProtKB">
        <authorList>
            <consortium name="RefSeq"/>
        </authorList>
    </citation>
    <scope>IDENTIFICATION</scope>
    <source>
        <tissue evidence="23">Whole blood</tissue>
    </source>
</reference>
<dbReference type="GeneID" id="103666270"/>
<keyword evidence="6" id="KW-0597">Phosphoprotein</keyword>
<dbReference type="PROSITE" id="PS00028">
    <property type="entry name" value="ZINC_FINGER_C2H2_1"/>
    <property type="match status" value="3"/>
</dbReference>
<keyword evidence="11" id="KW-0833">Ubl conjugation pathway</keyword>
<evidence type="ECO:0000256" key="1">
    <source>
        <dbReference type="ARBA" id="ARBA00000900"/>
    </source>
</evidence>
<dbReference type="PANTHER" id="PTHR46179:SF11">
    <property type="entry name" value="E3 UBIQUITIN-PROTEIN LIGASE ZFP91"/>
    <property type="match status" value="1"/>
</dbReference>
<feature type="region of interest" description="Disordered" evidence="20">
    <location>
        <begin position="1"/>
        <end position="38"/>
    </location>
</feature>
<evidence type="ECO:0000256" key="19">
    <source>
        <dbReference type="PROSITE-ProRule" id="PRU00042"/>
    </source>
</evidence>
<evidence type="ECO:0000256" key="11">
    <source>
        <dbReference type="ARBA" id="ARBA00022786"/>
    </source>
</evidence>
<dbReference type="KEGG" id="umr:103666270"/>
<dbReference type="GO" id="GO:0008270">
    <property type="term" value="F:zinc ion binding"/>
    <property type="evidence" value="ECO:0007669"/>
    <property type="project" value="UniProtKB-KW"/>
</dbReference>
<keyword evidence="8" id="KW-0479">Metal-binding</keyword>
<sequence length="679" mass="74164">MSRGDWALRGREGVADSSCPELEGASRPGTAALGRREAWRWAAPPPTGYSAFLRRNTAAAAAGRSARPRPDLLPVSTRLLVVPAAPPPSRLRAVVGALGPPWPPPALPFLVCCSGVSALPSPPASGLFQSPPLVPGGGGGGRLSAAAAPAGTTSSRVLRGGRDRGRAAAAAAAAAVSRRRKAEYPRRRRSSPSARPPDAPGQQSQAAKPPSPAQGKKSPRLLCVDKVTTDKDPKEEKEEEDDSTLPQEVSIAATRPSRGWRSSSRTSVSRHHDTENTRSSRSKTGSLQLICKSEPNTDQLDYDGAEEHQSPGGISSEEEEEEEEEMLISEEEIPFKDDPRDETYKPHLDRETPKPRRKSGKVKEEKEKKEIKVEVEVEVKEEENEIREDEEPPRKRGRRRKDDKSPRLPKRRKKPPIQYVRCEMEGCGTVLAHPRYLQHHIKYQHLLKKKYVCPHPSCGRLFRLQKQLLRHAKHHTDQRDYICEYCARAFKSSHNLAVHRMIHTGEKPLQCEICGFTCRQKASLNWHMKKHDADSFYQFSCNICGKKFEKKDSVVAHKAKSHPEVLIAEALAANAGALITSTDILGTNPESLTQPADGQGLPLLPEPLGNSTSGECLLLEAEGMSKSYCSGTERVSLMADGKIFVGSGSSGGTEGLVMNSDILGATTEVLIEDSDSTGP</sequence>
<dbReference type="SUPFAM" id="SSF57667">
    <property type="entry name" value="beta-beta-alpha zinc fingers"/>
    <property type="match status" value="3"/>
</dbReference>
<keyword evidence="12" id="KW-0862">Zinc</keyword>
<keyword evidence="9" id="KW-0677">Repeat</keyword>
<dbReference type="FunFam" id="3.30.160.60:FF:000183">
    <property type="entry name" value="E3 ubiquitin-protein ligase ZFP91"/>
    <property type="match status" value="1"/>
</dbReference>
<comment type="function">
    <text evidence="14">Atypical E3 ubiquitin-protein ligase that mediates 'Lys-63'-linked ubiquitination of MAP3K14/NIK, leading to stabilize and activate MAP3K14/NIK. It thereby acts as an activator of the non-canonical NF-kappa-B2/NFKB2 pathway. May also play an important role in cell proliferation and/or anti-apoptosis.</text>
</comment>
<evidence type="ECO:0000256" key="10">
    <source>
        <dbReference type="ARBA" id="ARBA00022771"/>
    </source>
</evidence>
<evidence type="ECO:0000256" key="5">
    <source>
        <dbReference type="ARBA" id="ARBA00012483"/>
    </source>
</evidence>
<gene>
    <name evidence="23" type="primary">ZFP91</name>
</gene>
<evidence type="ECO:0000256" key="6">
    <source>
        <dbReference type="ARBA" id="ARBA00022553"/>
    </source>
</evidence>
<comment type="pathway">
    <text evidence="3">Protein modification; protein ubiquitination.</text>
</comment>
<evidence type="ECO:0000256" key="3">
    <source>
        <dbReference type="ARBA" id="ARBA00004906"/>
    </source>
</evidence>
<dbReference type="Pfam" id="PF00096">
    <property type="entry name" value="zf-C2H2"/>
    <property type="match status" value="3"/>
</dbReference>
<proteinExistence type="inferred from homology"/>
<feature type="compositionally biased region" description="Low complexity" evidence="20">
    <location>
        <begin position="255"/>
        <end position="267"/>
    </location>
</feature>
<feature type="compositionally biased region" description="Acidic residues" evidence="20">
    <location>
        <begin position="379"/>
        <end position="391"/>
    </location>
</feature>
<protein>
    <recommendedName>
        <fullName evidence="16">E3 ubiquitin-protein ligase ZFP91</fullName>
        <ecNumber evidence="5">2.3.2.27</ecNumber>
    </recommendedName>
    <alternativeName>
        <fullName evidence="17">RING-type E3 ubiquitin transferase ZFP91</fullName>
    </alternativeName>
    <alternativeName>
        <fullName evidence="18">Zinc finger protein 91 homolog</fullName>
    </alternativeName>
</protein>
<dbReference type="PROSITE" id="PS50157">
    <property type="entry name" value="ZINC_FINGER_C2H2_2"/>
    <property type="match status" value="4"/>
</dbReference>
<dbReference type="GO" id="GO:0061630">
    <property type="term" value="F:ubiquitin protein ligase activity"/>
    <property type="evidence" value="ECO:0007669"/>
    <property type="project" value="UniProtKB-EC"/>
</dbReference>
<keyword evidence="13" id="KW-0539">Nucleus</keyword>